<feature type="region of interest" description="Disordered" evidence="4">
    <location>
        <begin position="951"/>
        <end position="1054"/>
    </location>
</feature>
<protein>
    <submittedName>
        <fullName evidence="6">Nucleus protein</fullName>
    </submittedName>
</protein>
<evidence type="ECO:0000256" key="1">
    <source>
        <dbReference type="ARBA" id="ARBA00004123"/>
    </source>
</evidence>
<keyword evidence="3" id="KW-0539">Nucleus</keyword>
<reference evidence="6" key="1">
    <citation type="journal article" date="2022" name="G3 (Bethesda)">
        <title>High quality genome of the basidiomycete yeast Dioszegia hungarica PDD-24b-2 isolated from cloud water.</title>
        <authorList>
            <person name="Jarrige D."/>
            <person name="Haridas S."/>
            <person name="Bleykasten-Grosshans C."/>
            <person name="Joly M."/>
            <person name="Nadalig T."/>
            <person name="Sancelme M."/>
            <person name="Vuilleumier S."/>
            <person name="Grigoriev I.V."/>
            <person name="Amato P."/>
            <person name="Bringel F."/>
        </authorList>
    </citation>
    <scope>NUCLEOTIDE SEQUENCE</scope>
    <source>
        <strain evidence="6">PDD-24b-2</strain>
    </source>
</reference>
<feature type="region of interest" description="Disordered" evidence="4">
    <location>
        <begin position="786"/>
        <end position="935"/>
    </location>
</feature>
<dbReference type="GeneID" id="77726246"/>
<name>A0AA38LW55_9TREE</name>
<dbReference type="Proteomes" id="UP001164286">
    <property type="component" value="Unassembled WGS sequence"/>
</dbReference>
<feature type="compositionally biased region" description="Low complexity" evidence="4">
    <location>
        <begin position="874"/>
        <end position="891"/>
    </location>
</feature>
<feature type="compositionally biased region" description="Gly residues" evidence="4">
    <location>
        <begin position="952"/>
        <end position="980"/>
    </location>
</feature>
<feature type="region of interest" description="Disordered" evidence="4">
    <location>
        <begin position="1"/>
        <end position="65"/>
    </location>
</feature>
<dbReference type="Gene3D" id="4.10.240.10">
    <property type="entry name" value="Zn(2)-C6 fungal-type DNA-binding domain"/>
    <property type="match status" value="1"/>
</dbReference>
<organism evidence="6 7">
    <name type="scientific">Dioszegia hungarica</name>
    <dbReference type="NCBI Taxonomy" id="4972"/>
    <lineage>
        <taxon>Eukaryota</taxon>
        <taxon>Fungi</taxon>
        <taxon>Dikarya</taxon>
        <taxon>Basidiomycota</taxon>
        <taxon>Agaricomycotina</taxon>
        <taxon>Tremellomycetes</taxon>
        <taxon>Tremellales</taxon>
        <taxon>Bulleribasidiaceae</taxon>
        <taxon>Dioszegia</taxon>
    </lineage>
</organism>
<keyword evidence="2" id="KW-0479">Metal-binding</keyword>
<feature type="compositionally biased region" description="Gly residues" evidence="4">
    <location>
        <begin position="1020"/>
        <end position="1038"/>
    </location>
</feature>
<dbReference type="SUPFAM" id="SSF57701">
    <property type="entry name" value="Zn2/Cys6 DNA-binding domain"/>
    <property type="match status" value="1"/>
</dbReference>
<dbReference type="InterPro" id="IPR007219">
    <property type="entry name" value="XnlR_reg_dom"/>
</dbReference>
<feature type="compositionally biased region" description="Acidic residues" evidence="4">
    <location>
        <begin position="1"/>
        <end position="12"/>
    </location>
</feature>
<dbReference type="InterPro" id="IPR036864">
    <property type="entry name" value="Zn2-C6_fun-type_DNA-bd_sf"/>
</dbReference>
<feature type="region of interest" description="Disordered" evidence="4">
    <location>
        <begin position="216"/>
        <end position="257"/>
    </location>
</feature>
<dbReference type="RefSeq" id="XP_052945898.1">
    <property type="nucleotide sequence ID" value="XM_053087045.1"/>
</dbReference>
<dbReference type="CDD" id="cd00067">
    <property type="entry name" value="GAL4"/>
    <property type="match status" value="1"/>
</dbReference>
<dbReference type="EMBL" id="JAKWFO010000005">
    <property type="protein sequence ID" value="KAI9636121.1"/>
    <property type="molecule type" value="Genomic_DNA"/>
</dbReference>
<evidence type="ECO:0000256" key="4">
    <source>
        <dbReference type="SAM" id="MobiDB-lite"/>
    </source>
</evidence>
<gene>
    <name evidence="6" type="ORF">MKK02DRAFT_25457</name>
</gene>
<evidence type="ECO:0000256" key="3">
    <source>
        <dbReference type="ARBA" id="ARBA00023242"/>
    </source>
</evidence>
<dbReference type="GO" id="GO:0000981">
    <property type="term" value="F:DNA-binding transcription factor activity, RNA polymerase II-specific"/>
    <property type="evidence" value="ECO:0007669"/>
    <property type="project" value="InterPro"/>
</dbReference>
<dbReference type="GO" id="GO:0003677">
    <property type="term" value="F:DNA binding"/>
    <property type="evidence" value="ECO:0007669"/>
    <property type="project" value="InterPro"/>
</dbReference>
<dbReference type="CDD" id="cd12148">
    <property type="entry name" value="fungal_TF_MHR"/>
    <property type="match status" value="1"/>
</dbReference>
<dbReference type="GO" id="GO:0006351">
    <property type="term" value="P:DNA-templated transcription"/>
    <property type="evidence" value="ECO:0007669"/>
    <property type="project" value="InterPro"/>
</dbReference>
<evidence type="ECO:0000256" key="2">
    <source>
        <dbReference type="ARBA" id="ARBA00022723"/>
    </source>
</evidence>
<dbReference type="SMART" id="SM00906">
    <property type="entry name" value="Fungal_trans"/>
    <property type="match status" value="1"/>
</dbReference>
<dbReference type="SMART" id="SM00066">
    <property type="entry name" value="GAL4"/>
    <property type="match status" value="1"/>
</dbReference>
<dbReference type="GO" id="GO:0008270">
    <property type="term" value="F:zinc ion binding"/>
    <property type="evidence" value="ECO:0007669"/>
    <property type="project" value="InterPro"/>
</dbReference>
<keyword evidence="7" id="KW-1185">Reference proteome</keyword>
<dbReference type="GO" id="GO:0005634">
    <property type="term" value="C:nucleus"/>
    <property type="evidence" value="ECO:0007669"/>
    <property type="project" value="UniProtKB-SubCell"/>
</dbReference>
<dbReference type="InterPro" id="IPR001138">
    <property type="entry name" value="Zn2Cys6_DnaBD"/>
</dbReference>
<feature type="compositionally biased region" description="Low complexity" evidence="4">
    <location>
        <begin position="995"/>
        <end position="1019"/>
    </location>
</feature>
<dbReference type="Pfam" id="PF04082">
    <property type="entry name" value="Fungal_trans"/>
    <property type="match status" value="1"/>
</dbReference>
<feature type="compositionally biased region" description="Gly residues" evidence="4">
    <location>
        <begin position="917"/>
        <end position="926"/>
    </location>
</feature>
<feature type="domain" description="Zn(2)-C6 fungal-type" evidence="5">
    <location>
        <begin position="70"/>
        <end position="99"/>
    </location>
</feature>
<sequence>MEVDDSDEDEADGGSKAGGPISRKRGRGGDGASVAGGDDEEGDTSGIVPGTTPSGKKRRPHAPRRRVVQSCSECRRRKIKCDKKVPCGPCVLRSDEAQCHEVGMAEKNRARLTSRHAFATATDLALVAQRLDALEAALKKSGTLAPADVDNIIKKAYRAGPSLEDNGDADLDPQDDTEGAALTLEHLAFGRSRVAGAHAIPHFGASQSAISKHAPNNDYHLARSHPLSHGDTPPGSGGRAVSFSGSKSISAGNSPAKDFRRGLSAEDRAMRIDALLDLIGPTDVFQLFYRQSDVGLRALTKMLPGTERGELLVKNYLEKVDWLHRCLHIPTFLRQCHDLWALPHDMVVHEMALPFVALYFSVCCLGIQFMDADEANKHFTPEEIRDLPELYFSAARSCMWAADFLERHTTENLQCILLLGVFMNNRDRGEAAWALLGAGIKMAQGLGLSRLGAEPTEADTIKTSPMWTGRWESVIEREVGRRIWWNLVFLDWALSPSYNFSCSIHPDQIKTALPSNIEDEDIVEGRPLRPQPLHVRTGMSFCLARIKFIQIMYRQICEANLHPHPPYSFILSVDGELRQAMMDLPTFFQPNSTAPTALDRSTPPPADHDPKRLVQYYEKVMLHLAIHSRMLRLHRPWLSRGYTDERFAYSKEQCIRAARASLRLMGDTHGTAAFLEKWWLPLFYVSVSGLVVIIDLLRTNKHDMHSSETEQKISEVKGALDQMRHIADVSHPSRSAVKVMEFLLAEVEERRRPPGCSAGKRKADDDDADGLQRAVKKLIRQAQLEIDSPTTSAGSFPAASPPPSSSLHRVSVSPHHNPAHDRPVFDAYPLLPSTAALQQQAAGPTSAIPPRSRRGSTAGGAPSPFSFPVDTDQSFPNNPFAFPSFAPNTSALGPQLDPSVEDLLSNYFPTPQQQQQGGNGAAGGNGEMQQGWGTVPDDFLSRVFSFSWEAAPGGGVDGQGGNVGQQGQQGGVGSGMGQGQGQQNAQGTGGMSQRQYGPGQGQSQDQGQRQGFTGGQSMRGAGGQGMGGTGQTGQGQGGDFVPFDWGTTSGGWMA</sequence>
<feature type="compositionally biased region" description="Low complexity" evidence="4">
    <location>
        <begin position="788"/>
        <end position="798"/>
    </location>
</feature>
<dbReference type="PROSITE" id="PS50048">
    <property type="entry name" value="ZN2_CY6_FUNGAL_2"/>
    <property type="match status" value="1"/>
</dbReference>
<feature type="compositionally biased region" description="Polar residues" evidence="4">
    <location>
        <begin position="243"/>
        <end position="253"/>
    </location>
</feature>
<dbReference type="Pfam" id="PF00172">
    <property type="entry name" value="Zn_clus"/>
    <property type="match status" value="1"/>
</dbReference>
<dbReference type="PANTHER" id="PTHR31001">
    <property type="entry name" value="UNCHARACTERIZED TRANSCRIPTIONAL REGULATORY PROTEIN"/>
    <property type="match status" value="1"/>
</dbReference>
<evidence type="ECO:0000313" key="6">
    <source>
        <dbReference type="EMBL" id="KAI9636121.1"/>
    </source>
</evidence>
<dbReference type="PANTHER" id="PTHR31001:SF76">
    <property type="entry name" value="ZN(2)-C6 FUNGAL-TYPE DOMAIN-CONTAINING PROTEIN"/>
    <property type="match status" value="1"/>
</dbReference>
<evidence type="ECO:0000313" key="7">
    <source>
        <dbReference type="Proteomes" id="UP001164286"/>
    </source>
</evidence>
<accession>A0AA38LW55</accession>
<proteinExistence type="predicted"/>
<dbReference type="InterPro" id="IPR050613">
    <property type="entry name" value="Sec_Metabolite_Reg"/>
</dbReference>
<dbReference type="PROSITE" id="PS00463">
    <property type="entry name" value="ZN2_CY6_FUNGAL_1"/>
    <property type="match status" value="1"/>
</dbReference>
<comment type="caution">
    <text evidence="6">The sequence shown here is derived from an EMBL/GenBank/DDBJ whole genome shotgun (WGS) entry which is preliminary data.</text>
</comment>
<feature type="compositionally biased region" description="Basic residues" evidence="4">
    <location>
        <begin position="55"/>
        <end position="65"/>
    </location>
</feature>
<evidence type="ECO:0000259" key="5">
    <source>
        <dbReference type="PROSITE" id="PS50048"/>
    </source>
</evidence>
<feature type="region of interest" description="Disordered" evidence="4">
    <location>
        <begin position="750"/>
        <end position="769"/>
    </location>
</feature>
<dbReference type="AlphaFoldDB" id="A0AA38LW55"/>
<comment type="subcellular location">
    <subcellularLocation>
        <location evidence="1">Nucleus</location>
    </subcellularLocation>
</comment>